<keyword evidence="7 10" id="KW-1133">Transmembrane helix</keyword>
<accession>A0A0X3NJK8</accession>
<evidence type="ECO:0000256" key="3">
    <source>
        <dbReference type="ARBA" id="ARBA00022723"/>
    </source>
</evidence>
<evidence type="ECO:0000256" key="7">
    <source>
        <dbReference type="ARBA" id="ARBA00022989"/>
    </source>
</evidence>
<dbReference type="InterPro" id="IPR013083">
    <property type="entry name" value="Znf_RING/FYVE/PHD"/>
</dbReference>
<evidence type="ECO:0000313" key="12">
    <source>
        <dbReference type="EMBL" id="JAP40164.1"/>
    </source>
</evidence>
<keyword evidence="6" id="KW-0862">Zinc</keyword>
<dbReference type="PANTHER" id="PTHR15860:SF0">
    <property type="entry name" value="LP20373P"/>
    <property type="match status" value="1"/>
</dbReference>
<evidence type="ECO:0000256" key="1">
    <source>
        <dbReference type="ARBA" id="ARBA00004141"/>
    </source>
</evidence>
<dbReference type="InterPro" id="IPR044235">
    <property type="entry name" value="RNFT1/2"/>
</dbReference>
<keyword evidence="5" id="KW-0833">Ubl conjugation pathway</keyword>
<name>A0A0X3NJK8_SCHSO</name>
<keyword evidence="4 9" id="KW-0863">Zinc-finger</keyword>
<proteinExistence type="predicted"/>
<dbReference type="GO" id="GO:0008270">
    <property type="term" value="F:zinc ion binding"/>
    <property type="evidence" value="ECO:0007669"/>
    <property type="project" value="UniProtKB-KW"/>
</dbReference>
<keyword evidence="2 10" id="KW-0812">Transmembrane</keyword>
<feature type="transmembrane region" description="Helical" evidence="10">
    <location>
        <begin position="235"/>
        <end position="260"/>
    </location>
</feature>
<dbReference type="GO" id="GO:1904294">
    <property type="term" value="P:positive regulation of ERAD pathway"/>
    <property type="evidence" value="ECO:0007669"/>
    <property type="project" value="InterPro"/>
</dbReference>
<keyword evidence="8 10" id="KW-0472">Membrane</keyword>
<dbReference type="EMBL" id="GEEE01011272">
    <property type="protein sequence ID" value="JAP51953.1"/>
    <property type="molecule type" value="Transcribed_RNA"/>
</dbReference>
<protein>
    <submittedName>
        <fullName evidence="12">RING finger and transmembrane domain-containing protein 1</fullName>
    </submittedName>
</protein>
<comment type="subcellular location">
    <subcellularLocation>
        <location evidence="1">Membrane</location>
        <topology evidence="1">Multi-pass membrane protein</topology>
    </subcellularLocation>
</comment>
<dbReference type="EMBL" id="GEEE01023061">
    <property type="protein sequence ID" value="JAP40164.1"/>
    <property type="molecule type" value="Transcribed_RNA"/>
</dbReference>
<organism evidence="12">
    <name type="scientific">Schistocephalus solidus</name>
    <name type="common">Tapeworm</name>
    <dbReference type="NCBI Taxonomy" id="70667"/>
    <lineage>
        <taxon>Eukaryota</taxon>
        <taxon>Metazoa</taxon>
        <taxon>Spiralia</taxon>
        <taxon>Lophotrochozoa</taxon>
        <taxon>Platyhelminthes</taxon>
        <taxon>Cestoda</taxon>
        <taxon>Eucestoda</taxon>
        <taxon>Diphyllobothriidea</taxon>
        <taxon>Diphyllobothriidae</taxon>
        <taxon>Schistocephalus</taxon>
    </lineage>
</organism>
<dbReference type="EMBL" id="GEEE01012610">
    <property type="protein sequence ID" value="JAP50615.1"/>
    <property type="molecule type" value="Transcribed_RNA"/>
</dbReference>
<dbReference type="InterPro" id="IPR017907">
    <property type="entry name" value="Znf_RING_CS"/>
</dbReference>
<feature type="domain" description="RING-type" evidence="11">
    <location>
        <begin position="290"/>
        <end position="329"/>
    </location>
</feature>
<dbReference type="GO" id="GO:0016020">
    <property type="term" value="C:membrane"/>
    <property type="evidence" value="ECO:0007669"/>
    <property type="project" value="UniProtKB-SubCell"/>
</dbReference>
<gene>
    <name evidence="12" type="primary">RNFT1</name>
    <name evidence="12" type="ORF">TR149290</name>
</gene>
<dbReference type="Pfam" id="PF13920">
    <property type="entry name" value="zf-C3HC4_3"/>
    <property type="match status" value="1"/>
</dbReference>
<dbReference type="SUPFAM" id="SSF57850">
    <property type="entry name" value="RING/U-box"/>
    <property type="match status" value="1"/>
</dbReference>
<evidence type="ECO:0000256" key="6">
    <source>
        <dbReference type="ARBA" id="ARBA00022833"/>
    </source>
</evidence>
<keyword evidence="3" id="KW-0479">Metal-binding</keyword>
<evidence type="ECO:0000256" key="10">
    <source>
        <dbReference type="SAM" id="Phobius"/>
    </source>
</evidence>
<dbReference type="PROSITE" id="PS50089">
    <property type="entry name" value="ZF_RING_2"/>
    <property type="match status" value="1"/>
</dbReference>
<sequence>MESPQKPSVSQMDSLCDSHAVFHALTGDELPEVHVKRSHRHRCACRSSACKRQRPCAKHEESFFSNPKNLFIAIPFLILFLLKIALEHSDGIWSVICLSMSFFYINQRIKNAACKFEPKWLACSTSAVGLLGLLCLQCAFRKEGVYRSLFCAPSYISSDDWVGLLWSILVTDFSLKLITMFLKSIVIALSPRPLGVYPRSVVLVWMEFASQIYRSIVPVVPWIRFLTELGISPRLNPTAVIVMFALIYVLLKIFSLWLLVSPIWSAFKSLNLTVPYSTVVGISSPEGEMCVLCFENRNQLSAALRCGHVFCKNCLDRWLIYFNECPVCSSKINDEFKDWRDGSTSRCVQLF</sequence>
<evidence type="ECO:0000256" key="5">
    <source>
        <dbReference type="ARBA" id="ARBA00022786"/>
    </source>
</evidence>
<dbReference type="PANTHER" id="PTHR15860">
    <property type="entry name" value="UNCHARACTERIZED RING FINGER-CONTAINING PROTEIN"/>
    <property type="match status" value="1"/>
</dbReference>
<evidence type="ECO:0000256" key="9">
    <source>
        <dbReference type="PROSITE-ProRule" id="PRU00175"/>
    </source>
</evidence>
<dbReference type="InterPro" id="IPR001841">
    <property type="entry name" value="Znf_RING"/>
</dbReference>
<evidence type="ECO:0000256" key="8">
    <source>
        <dbReference type="ARBA" id="ARBA00023136"/>
    </source>
</evidence>
<dbReference type="PROSITE" id="PS00518">
    <property type="entry name" value="ZF_RING_1"/>
    <property type="match status" value="1"/>
</dbReference>
<evidence type="ECO:0000259" key="11">
    <source>
        <dbReference type="PROSITE" id="PS50089"/>
    </source>
</evidence>
<reference evidence="12" key="1">
    <citation type="submission" date="2016-01" db="EMBL/GenBank/DDBJ databases">
        <title>Reference transcriptome for the parasite Schistocephalus solidus: insights into the molecular evolution of parasitism.</title>
        <authorList>
            <person name="Hebert F.O."/>
            <person name="Grambauer S."/>
            <person name="Barber I."/>
            <person name="Landry C.R."/>
            <person name="Aubin-Horth N."/>
        </authorList>
    </citation>
    <scope>NUCLEOTIDE SEQUENCE</scope>
</reference>
<evidence type="ECO:0000256" key="2">
    <source>
        <dbReference type="ARBA" id="ARBA00022692"/>
    </source>
</evidence>
<dbReference type="AlphaFoldDB" id="A0A0X3NJK8"/>
<evidence type="ECO:0000256" key="4">
    <source>
        <dbReference type="ARBA" id="ARBA00022771"/>
    </source>
</evidence>
<dbReference type="Gene3D" id="3.30.40.10">
    <property type="entry name" value="Zinc/RING finger domain, C3HC4 (zinc finger)"/>
    <property type="match status" value="1"/>
</dbReference>
<dbReference type="SMART" id="SM00184">
    <property type="entry name" value="RING"/>
    <property type="match status" value="1"/>
</dbReference>
<dbReference type="GO" id="GO:0061630">
    <property type="term" value="F:ubiquitin protein ligase activity"/>
    <property type="evidence" value="ECO:0007669"/>
    <property type="project" value="InterPro"/>
</dbReference>